<dbReference type="InterPro" id="IPR036965">
    <property type="entry name" value="Terpene_synth_N_sf"/>
</dbReference>
<dbReference type="InterPro" id="IPR034741">
    <property type="entry name" value="Terpene_cyclase-like_1_C"/>
</dbReference>
<dbReference type="GO" id="GO:0000287">
    <property type="term" value="F:magnesium ion binding"/>
    <property type="evidence" value="ECO:0007669"/>
    <property type="project" value="InterPro"/>
</dbReference>
<evidence type="ECO:0000259" key="4">
    <source>
        <dbReference type="Pfam" id="PF01397"/>
    </source>
</evidence>
<gene>
    <name evidence="6" type="ORF">RHSIM_Rhsim05G0138100</name>
</gene>
<protein>
    <submittedName>
        <fullName evidence="6">Uncharacterized protein</fullName>
    </submittedName>
</protein>
<feature type="domain" description="Terpene synthase N-terminal" evidence="4">
    <location>
        <begin position="347"/>
        <end position="522"/>
    </location>
</feature>
<dbReference type="FunFam" id="1.10.600.10:FF:000007">
    <property type="entry name" value="Isoprene synthase, chloroplastic"/>
    <property type="match status" value="1"/>
</dbReference>
<dbReference type="InterPro" id="IPR008930">
    <property type="entry name" value="Terpenoid_cyclase/PrenylTrfase"/>
</dbReference>
<dbReference type="FunFam" id="1.50.10.130:FF:000001">
    <property type="entry name" value="Isoprene synthase, chloroplastic"/>
    <property type="match status" value="1"/>
</dbReference>
<comment type="caution">
    <text evidence="6">The sequence shown here is derived from an EMBL/GenBank/DDBJ whole genome shotgun (WGS) entry which is preliminary data.</text>
</comment>
<keyword evidence="3" id="KW-0460">Magnesium</keyword>
<dbReference type="Pfam" id="PF03936">
    <property type="entry name" value="Terpene_synth_C"/>
    <property type="match status" value="1"/>
</dbReference>
<dbReference type="PANTHER" id="PTHR31225:SF9">
    <property type="entry name" value="TERPENE SYNTHASE 10"/>
    <property type="match status" value="1"/>
</dbReference>
<dbReference type="OrthoDB" id="1936865at2759"/>
<dbReference type="PANTHER" id="PTHR31225">
    <property type="entry name" value="OS04G0344100 PROTEIN-RELATED"/>
    <property type="match status" value="1"/>
</dbReference>
<evidence type="ECO:0000313" key="7">
    <source>
        <dbReference type="Proteomes" id="UP000626092"/>
    </source>
</evidence>
<dbReference type="SUPFAM" id="SSF48239">
    <property type="entry name" value="Terpenoid cyclases/Protein prenyltransferases"/>
    <property type="match status" value="1"/>
</dbReference>
<evidence type="ECO:0000256" key="2">
    <source>
        <dbReference type="ARBA" id="ARBA00022723"/>
    </source>
</evidence>
<dbReference type="GO" id="GO:0016102">
    <property type="term" value="P:diterpenoid biosynthetic process"/>
    <property type="evidence" value="ECO:0007669"/>
    <property type="project" value="InterPro"/>
</dbReference>
<proteinExistence type="predicted"/>
<dbReference type="CDD" id="cd00684">
    <property type="entry name" value="Terpene_cyclase_plant_C1"/>
    <property type="match status" value="1"/>
</dbReference>
<keyword evidence="7" id="KW-1185">Reference proteome</keyword>
<feature type="domain" description="Terpene synthase metal-binding" evidence="5">
    <location>
        <begin position="580"/>
        <end position="818"/>
    </location>
</feature>
<dbReference type="InterPro" id="IPR050148">
    <property type="entry name" value="Terpene_synthase-like"/>
</dbReference>
<evidence type="ECO:0000256" key="1">
    <source>
        <dbReference type="ARBA" id="ARBA00001946"/>
    </source>
</evidence>
<accession>A0A834GUZ1</accession>
<dbReference type="SFLD" id="SFLDS00005">
    <property type="entry name" value="Isoprenoid_Synthase_Type_I"/>
    <property type="match status" value="1"/>
</dbReference>
<comment type="cofactor">
    <cofactor evidence="1">
        <name>Mg(2+)</name>
        <dbReference type="ChEBI" id="CHEBI:18420"/>
    </cofactor>
</comment>
<reference evidence="6" key="1">
    <citation type="submission" date="2019-11" db="EMBL/GenBank/DDBJ databases">
        <authorList>
            <person name="Liu Y."/>
            <person name="Hou J."/>
            <person name="Li T.-Q."/>
            <person name="Guan C.-H."/>
            <person name="Wu X."/>
            <person name="Wu H.-Z."/>
            <person name="Ling F."/>
            <person name="Zhang R."/>
            <person name="Shi X.-G."/>
            <person name="Ren J.-P."/>
            <person name="Chen E.-F."/>
            <person name="Sun J.-M."/>
        </authorList>
    </citation>
    <scope>NUCLEOTIDE SEQUENCE</scope>
    <source>
        <strain evidence="6">Adult_tree_wgs_1</strain>
        <tissue evidence="6">Leaves</tissue>
    </source>
</reference>
<dbReference type="Gene3D" id="1.10.600.10">
    <property type="entry name" value="Farnesyl Diphosphate Synthase"/>
    <property type="match status" value="1"/>
</dbReference>
<dbReference type="GO" id="GO:0010333">
    <property type="term" value="F:terpene synthase activity"/>
    <property type="evidence" value="ECO:0007669"/>
    <property type="project" value="InterPro"/>
</dbReference>
<dbReference type="SFLD" id="SFLDG01604">
    <property type="entry name" value="Terpene_Cyclase_Like_1_C_Termi"/>
    <property type="match status" value="1"/>
</dbReference>
<dbReference type="InterPro" id="IPR001906">
    <property type="entry name" value="Terpene_synth_N"/>
</dbReference>
<sequence>MLRFRPKEDLVPYFTALEYLKVGKDCFKFADKSFVGTIMAELSTMKYDGSRGVQEHILNMYDKAAMLATLGIQVDESFLIQAILNSLPAQFGPFKIHCNAHKKEWSLNELTNLCVYEEVRLRKEKRHTALAVTQVALKKKGKVRKYSPMKVDEPGKSSQAHNGFTVKGHFCGKRVDIPTILPHREVVIPQSVEENEQHVVHETKGYLSKNFKMVDMSEAAYVIGIEIFRDRSRGLLGLSQKAYINRVLERFNTQLCSAFEKEPTHQANKERTSHPTKLIISAMAFALRFTAPSSLCTQISLTSQIFIPLAVKSTRGQVRNTVRQICVSLKTSNEKIVRRSANYQPPIWDYDYVQSLDNKYMGGTYVSLSMKLKEDVKKMLKEVVDPLDGLEMIDDLQRLGVFYHFEDEIKRVLESIYNNNKHDKWNEDDLHATSLKFRLLRQYGYNVPQEVFENFMDETRHFKPCLCKDIRGMLSLYEASFLSFRGESILEEARDFATKNLEQHHKRKDSDQDLASLVSHALELPLHWRMPRLEARWFIDLCERRPNMNPTLLQLAKLDFNMVQATHQEDLKHMSRWWSKTGLAKKLGFARDRLMENFLWTVGLNFKPQFSNLRRNITIVNALITTIDDVYDVYGTLDELEIFTSAVERWDISAMEELPDYMKICYLALLNSINEMGYETLKEQGIHIIPHLQKSWADLCKCYLKEAKWYYSRYTPTLEEYMNNAWISISAPAILTHAYFLCTNPITPEGSECSNKYPNIFQWSGTILRLADDMGTSPDEIKRGDTPKSIQCYMHETGASEEDAREHIKYLIRETWKKMNEDRFEDLAFSQTLVEIAMNLARMSQCMYQYGDGHAAQGRDTKDRVLSMLVNPIPVEY</sequence>
<keyword evidence="2" id="KW-0479">Metal-binding</keyword>
<dbReference type="Proteomes" id="UP000626092">
    <property type="component" value="Unassembled WGS sequence"/>
</dbReference>
<dbReference type="SFLD" id="SFLDG01019">
    <property type="entry name" value="Terpene_Cyclase_Like_1_C_Termi"/>
    <property type="match status" value="1"/>
</dbReference>
<organism evidence="6 7">
    <name type="scientific">Rhododendron simsii</name>
    <name type="common">Sims's rhododendron</name>
    <dbReference type="NCBI Taxonomy" id="118357"/>
    <lineage>
        <taxon>Eukaryota</taxon>
        <taxon>Viridiplantae</taxon>
        <taxon>Streptophyta</taxon>
        <taxon>Embryophyta</taxon>
        <taxon>Tracheophyta</taxon>
        <taxon>Spermatophyta</taxon>
        <taxon>Magnoliopsida</taxon>
        <taxon>eudicotyledons</taxon>
        <taxon>Gunneridae</taxon>
        <taxon>Pentapetalae</taxon>
        <taxon>asterids</taxon>
        <taxon>Ericales</taxon>
        <taxon>Ericaceae</taxon>
        <taxon>Ericoideae</taxon>
        <taxon>Rhodoreae</taxon>
        <taxon>Rhododendron</taxon>
    </lineage>
</organism>
<evidence type="ECO:0000313" key="6">
    <source>
        <dbReference type="EMBL" id="KAF7142879.1"/>
    </source>
</evidence>
<evidence type="ECO:0000256" key="3">
    <source>
        <dbReference type="ARBA" id="ARBA00022842"/>
    </source>
</evidence>
<dbReference type="InterPro" id="IPR008949">
    <property type="entry name" value="Isoprenoid_synthase_dom_sf"/>
</dbReference>
<dbReference type="Pfam" id="PF14223">
    <property type="entry name" value="Retrotran_gag_2"/>
    <property type="match status" value="1"/>
</dbReference>
<evidence type="ECO:0000259" key="5">
    <source>
        <dbReference type="Pfam" id="PF03936"/>
    </source>
</evidence>
<dbReference type="SFLD" id="SFLDG01014">
    <property type="entry name" value="Terpene_Cyclase_Like_1_N-term"/>
    <property type="match status" value="1"/>
</dbReference>
<dbReference type="SUPFAM" id="SSF48576">
    <property type="entry name" value="Terpenoid synthases"/>
    <property type="match status" value="1"/>
</dbReference>
<dbReference type="Gene3D" id="1.50.10.130">
    <property type="entry name" value="Terpene synthase, N-terminal domain"/>
    <property type="match status" value="1"/>
</dbReference>
<dbReference type="AlphaFoldDB" id="A0A834GUZ1"/>
<name>A0A834GUZ1_RHOSS</name>
<dbReference type="InterPro" id="IPR005630">
    <property type="entry name" value="Terpene_synthase_metal-bd"/>
</dbReference>
<dbReference type="Pfam" id="PF01397">
    <property type="entry name" value="Terpene_synth"/>
    <property type="match status" value="1"/>
</dbReference>
<dbReference type="InterPro" id="IPR044814">
    <property type="entry name" value="Terpene_cyclase_plant_C1"/>
</dbReference>
<dbReference type="EMBL" id="WJXA01000005">
    <property type="protein sequence ID" value="KAF7142879.1"/>
    <property type="molecule type" value="Genomic_DNA"/>
</dbReference>